<organism evidence="2 3">
    <name type="scientific">Nocardioides salarius</name>
    <dbReference type="NCBI Taxonomy" id="374513"/>
    <lineage>
        <taxon>Bacteria</taxon>
        <taxon>Bacillati</taxon>
        <taxon>Actinomycetota</taxon>
        <taxon>Actinomycetes</taxon>
        <taxon>Propionibacteriales</taxon>
        <taxon>Nocardioidaceae</taxon>
        <taxon>Nocardioides</taxon>
    </lineage>
</organism>
<dbReference type="EMBL" id="JAFBBZ010000001">
    <property type="protein sequence ID" value="MBM7507488.1"/>
    <property type="molecule type" value="Genomic_DNA"/>
</dbReference>
<dbReference type="RefSeq" id="WP_204797166.1">
    <property type="nucleotide sequence ID" value="NZ_JACDTV010000012.1"/>
</dbReference>
<dbReference type="PROSITE" id="PS50965">
    <property type="entry name" value="NERD"/>
    <property type="match status" value="1"/>
</dbReference>
<dbReference type="InterPro" id="IPR011528">
    <property type="entry name" value="NERD"/>
</dbReference>
<keyword evidence="3" id="KW-1185">Reference proteome</keyword>
<evidence type="ECO:0000313" key="2">
    <source>
        <dbReference type="EMBL" id="MBM7507488.1"/>
    </source>
</evidence>
<gene>
    <name evidence="2" type="ORF">JOE61_001302</name>
</gene>
<proteinExistence type="predicted"/>
<dbReference type="Pfam" id="PF08378">
    <property type="entry name" value="NERD"/>
    <property type="match status" value="1"/>
</dbReference>
<feature type="domain" description="NERD" evidence="1">
    <location>
        <begin position="177"/>
        <end position="291"/>
    </location>
</feature>
<name>A0ABS2M8G8_9ACTN</name>
<sequence>MEPRTQQVHPTLHTLPSQWVKMSATMTDIPGVSEPVTAPADATSPAAWEFRRWRRFGHDRLYVARADGTALGHWDLAADVGSPETEESKKELRAALTRWRADQGAAPPEPVTAIVEPVEDAAVAAPVLAEAAPTDLADVRAGAAARAEARAAKEAAPVRTILARVLRVHNDERAWRIGADGEEMVAARLAKLAGKDPRWKFLHAVPVGERGSDIDHVVVGPGGVFTLNAKHHPKAKIWIGGDTMMVNGQRVPYVRNSRHEASRAARLLTAACGWPVEVRGVVVPVNASEITVKAAPQDVVVVPRMQLHRWLRKQEVVLSDDQVKQVYAAARLSTTWQPAR</sequence>
<protein>
    <recommendedName>
        <fullName evidence="1">NERD domain-containing protein</fullName>
    </recommendedName>
</protein>
<dbReference type="Proteomes" id="UP000732378">
    <property type="component" value="Unassembled WGS sequence"/>
</dbReference>
<reference evidence="2 3" key="1">
    <citation type="submission" date="2021-01" db="EMBL/GenBank/DDBJ databases">
        <title>Sequencing the genomes of 1000 actinobacteria strains.</title>
        <authorList>
            <person name="Klenk H.-P."/>
        </authorList>
    </citation>
    <scope>NUCLEOTIDE SEQUENCE [LARGE SCALE GENOMIC DNA]</scope>
    <source>
        <strain evidence="2 3">DSM 18239</strain>
    </source>
</reference>
<evidence type="ECO:0000313" key="3">
    <source>
        <dbReference type="Proteomes" id="UP000732378"/>
    </source>
</evidence>
<comment type="caution">
    <text evidence="2">The sequence shown here is derived from an EMBL/GenBank/DDBJ whole genome shotgun (WGS) entry which is preliminary data.</text>
</comment>
<evidence type="ECO:0000259" key="1">
    <source>
        <dbReference type="PROSITE" id="PS50965"/>
    </source>
</evidence>
<accession>A0ABS2M8G8</accession>